<dbReference type="InterPro" id="IPR017946">
    <property type="entry name" value="PLC-like_Pdiesterase_TIM-brl"/>
</dbReference>
<evidence type="ECO:0000313" key="2">
    <source>
        <dbReference type="EMBL" id="AQS46442.1"/>
    </source>
</evidence>
<gene>
    <name evidence="2" type="ORF">BMG03_00515</name>
</gene>
<dbReference type="Pfam" id="PF03009">
    <property type="entry name" value="GDPD"/>
    <property type="match status" value="1"/>
</dbReference>
<dbReference type="Proteomes" id="UP000185622">
    <property type="component" value="Chromosome"/>
</dbReference>
<dbReference type="PANTHER" id="PTHR46211">
    <property type="entry name" value="GLYCEROPHOSPHORYL DIESTER PHOSPHODIESTERASE"/>
    <property type="match status" value="1"/>
</dbReference>
<sequence>MMALHPDFLRLPIAHRALHDYTLGRPENSRGAIRAAIAAGYGIEIDVQLSADGVPMVFHDYALDRLTAERGPVRQRTAAELGAIHLSGTEEGIPTLAEVLEIVKGQVPLLVEIKDQDGALGSQIGALEEATALLLRDYEGPVAVMSFNPHAVAAFGELAPDVAVGLTTSAYQPNDWALLPAARGDELRHIPDFDRVGAAFISHEAKDLNALRVTELKSLGVPVLCWTIRSVDEEALARRVADNVTFEGYLSALPA</sequence>
<organism evidence="2 3">
    <name type="scientific">Thioclava nitratireducens</name>
    <dbReference type="NCBI Taxonomy" id="1915078"/>
    <lineage>
        <taxon>Bacteria</taxon>
        <taxon>Pseudomonadati</taxon>
        <taxon>Pseudomonadota</taxon>
        <taxon>Alphaproteobacteria</taxon>
        <taxon>Rhodobacterales</taxon>
        <taxon>Paracoccaceae</taxon>
        <taxon>Thioclava</taxon>
    </lineage>
</organism>
<keyword evidence="3" id="KW-1185">Reference proteome</keyword>
<evidence type="ECO:0000259" key="1">
    <source>
        <dbReference type="PROSITE" id="PS51704"/>
    </source>
</evidence>
<reference evidence="2 3" key="1">
    <citation type="submission" date="2017-01" db="EMBL/GenBank/DDBJ databases">
        <title>The complete genome sequence of a sulfur-oxidizing marine bacterium Thioclava sp. 25B10_4T.</title>
        <authorList>
            <person name="Liu Y."/>
            <person name="Lai Q."/>
            <person name="Shao Z."/>
        </authorList>
    </citation>
    <scope>NUCLEOTIDE SEQUENCE [LARGE SCALE GENOMIC DNA]</scope>
    <source>
        <strain evidence="2 3">25B10_4</strain>
    </source>
</reference>
<dbReference type="EMBL" id="CP019437">
    <property type="protein sequence ID" value="AQS46442.1"/>
    <property type="molecule type" value="Genomic_DNA"/>
</dbReference>
<dbReference type="SUPFAM" id="SSF51695">
    <property type="entry name" value="PLC-like phosphodiesterases"/>
    <property type="match status" value="1"/>
</dbReference>
<dbReference type="InterPro" id="IPR030395">
    <property type="entry name" value="GP_PDE_dom"/>
</dbReference>
<name>A0ABM6ICK9_9RHOB</name>
<accession>A0ABM6ICK9</accession>
<dbReference type="PANTHER" id="PTHR46211:SF1">
    <property type="entry name" value="GLYCEROPHOSPHODIESTER PHOSPHODIESTERASE, CYTOPLASMIC"/>
    <property type="match status" value="1"/>
</dbReference>
<feature type="domain" description="GP-PDE" evidence="1">
    <location>
        <begin position="10"/>
        <end position="255"/>
    </location>
</feature>
<evidence type="ECO:0000313" key="3">
    <source>
        <dbReference type="Proteomes" id="UP000185622"/>
    </source>
</evidence>
<protein>
    <submittedName>
        <fullName evidence="2">Phosphodiesterase</fullName>
    </submittedName>
</protein>
<dbReference type="PROSITE" id="PS51704">
    <property type="entry name" value="GP_PDE"/>
    <property type="match status" value="1"/>
</dbReference>
<dbReference type="Gene3D" id="3.20.20.190">
    <property type="entry name" value="Phosphatidylinositol (PI) phosphodiesterase"/>
    <property type="match status" value="1"/>
</dbReference>
<proteinExistence type="predicted"/>